<proteinExistence type="predicted"/>
<evidence type="ECO:0000313" key="4">
    <source>
        <dbReference type="Proteomes" id="UP001259803"/>
    </source>
</evidence>
<reference evidence="3 4" key="1">
    <citation type="submission" date="2023-09" db="EMBL/GenBank/DDBJ databases">
        <authorList>
            <person name="Rey-Velasco X."/>
        </authorList>
    </citation>
    <scope>NUCLEOTIDE SEQUENCE [LARGE SCALE GENOMIC DNA]</scope>
    <source>
        <strain evidence="3 4">F390</strain>
    </source>
</reference>
<feature type="domain" description="AB hydrolase-1" evidence="2">
    <location>
        <begin position="152"/>
        <end position="359"/>
    </location>
</feature>
<sequence length="367" mass="40163">MTSSVMAANMGSKADRCNCGCIAKLRRGTTSAFHEPDARQRIQRDFASGVSSDREAAHDAWREGAGQAPGRSATAVALLPEGERILLKSPGSLLRELHRRRALAHLPQPDGVPTPDRRLLLREYGSLLFPHAIWPVHAPVRAERAGQPHLVMLIPGFGSHAWRMAPLRRALERAGHDVVDWGMGWNLGAREDEFARLCDRTRLMARSGRRKVTLVGWSLGGLFAREAAKQVPDSVGLVITMGTPFSGDMHGNNAWRVYHWIAGHSVDDPPIGEDLAAKPPVRTIALWSARDGIVHRRAAHGKPAERDAVRHVRCNHMGFAWHPAAAEAVLDLLAQYGPQMLGSDGADAVPDVSRSDRMMDKNSRGNA</sequence>
<protein>
    <submittedName>
        <fullName evidence="3">Alpha/beta fold hydrolase</fullName>
    </submittedName>
</protein>
<feature type="region of interest" description="Disordered" evidence="1">
    <location>
        <begin position="45"/>
        <end position="69"/>
    </location>
</feature>
<feature type="region of interest" description="Disordered" evidence="1">
    <location>
        <begin position="344"/>
        <end position="367"/>
    </location>
</feature>
<dbReference type="InterPro" id="IPR000073">
    <property type="entry name" value="AB_hydrolase_1"/>
</dbReference>
<dbReference type="GO" id="GO:0016787">
    <property type="term" value="F:hydrolase activity"/>
    <property type="evidence" value="ECO:0007669"/>
    <property type="project" value="UniProtKB-KW"/>
</dbReference>
<evidence type="ECO:0000256" key="1">
    <source>
        <dbReference type="SAM" id="MobiDB-lite"/>
    </source>
</evidence>
<feature type="compositionally biased region" description="Basic and acidic residues" evidence="1">
    <location>
        <begin position="353"/>
        <end position="367"/>
    </location>
</feature>
<comment type="caution">
    <text evidence="3">The sequence shown here is derived from an EMBL/GenBank/DDBJ whole genome shotgun (WGS) entry which is preliminary data.</text>
</comment>
<gene>
    <name evidence="3" type="ORF">RM533_08265</name>
</gene>
<dbReference type="InterPro" id="IPR029058">
    <property type="entry name" value="AB_hydrolase_fold"/>
</dbReference>
<dbReference type="RefSeq" id="WP_311340747.1">
    <property type="nucleotide sequence ID" value="NZ_JAVRHS010000005.1"/>
</dbReference>
<feature type="compositionally biased region" description="Basic and acidic residues" evidence="1">
    <location>
        <begin position="52"/>
        <end position="62"/>
    </location>
</feature>
<dbReference type="Proteomes" id="UP001259803">
    <property type="component" value="Unassembled WGS sequence"/>
</dbReference>
<organism evidence="3 4">
    <name type="scientific">Croceicoccus esteveae</name>
    <dbReference type="NCBI Taxonomy" id="3075597"/>
    <lineage>
        <taxon>Bacteria</taxon>
        <taxon>Pseudomonadati</taxon>
        <taxon>Pseudomonadota</taxon>
        <taxon>Alphaproteobacteria</taxon>
        <taxon>Sphingomonadales</taxon>
        <taxon>Erythrobacteraceae</taxon>
        <taxon>Croceicoccus</taxon>
    </lineage>
</organism>
<accession>A0ABU2ZHT5</accession>
<dbReference type="Gene3D" id="3.40.50.1820">
    <property type="entry name" value="alpha/beta hydrolase"/>
    <property type="match status" value="1"/>
</dbReference>
<evidence type="ECO:0000259" key="2">
    <source>
        <dbReference type="Pfam" id="PF12697"/>
    </source>
</evidence>
<dbReference type="SUPFAM" id="SSF53474">
    <property type="entry name" value="alpha/beta-Hydrolases"/>
    <property type="match status" value="1"/>
</dbReference>
<evidence type="ECO:0000313" key="3">
    <source>
        <dbReference type="EMBL" id="MDT0576178.1"/>
    </source>
</evidence>
<keyword evidence="3" id="KW-0378">Hydrolase</keyword>
<name>A0ABU2ZHT5_9SPHN</name>
<keyword evidence="4" id="KW-1185">Reference proteome</keyword>
<dbReference type="Pfam" id="PF12697">
    <property type="entry name" value="Abhydrolase_6"/>
    <property type="match status" value="1"/>
</dbReference>
<dbReference type="EMBL" id="JAVRHS010000005">
    <property type="protein sequence ID" value="MDT0576178.1"/>
    <property type="molecule type" value="Genomic_DNA"/>
</dbReference>